<evidence type="ECO:0000256" key="3">
    <source>
        <dbReference type="SAM" id="Phobius"/>
    </source>
</evidence>
<reference evidence="5 6" key="1">
    <citation type="journal article" date="2021" name="Sci. Rep.">
        <title>The genome of the diatom Chaetoceros tenuissimus carries an ancient integrated fragment of an extant virus.</title>
        <authorList>
            <person name="Hongo Y."/>
            <person name="Kimura K."/>
            <person name="Takaki Y."/>
            <person name="Yoshida Y."/>
            <person name="Baba S."/>
            <person name="Kobayashi G."/>
            <person name="Nagasaki K."/>
            <person name="Hano T."/>
            <person name="Tomaru Y."/>
        </authorList>
    </citation>
    <scope>NUCLEOTIDE SEQUENCE [LARGE SCALE GENOMIC DNA]</scope>
    <source>
        <strain evidence="5 6">NIES-3715</strain>
    </source>
</reference>
<accession>A0AAD3CT42</accession>
<feature type="transmembrane region" description="Helical" evidence="3">
    <location>
        <begin position="188"/>
        <end position="205"/>
    </location>
</feature>
<comment type="similarity">
    <text evidence="1">Belongs to the ThrE exporter (TC 2.A.79) family.</text>
</comment>
<dbReference type="GO" id="GO:0022857">
    <property type="term" value="F:transmembrane transporter activity"/>
    <property type="evidence" value="ECO:0007669"/>
    <property type="project" value="InterPro"/>
</dbReference>
<organism evidence="5 6">
    <name type="scientific">Chaetoceros tenuissimus</name>
    <dbReference type="NCBI Taxonomy" id="426638"/>
    <lineage>
        <taxon>Eukaryota</taxon>
        <taxon>Sar</taxon>
        <taxon>Stramenopiles</taxon>
        <taxon>Ochrophyta</taxon>
        <taxon>Bacillariophyta</taxon>
        <taxon>Coscinodiscophyceae</taxon>
        <taxon>Chaetocerotophycidae</taxon>
        <taxon>Chaetocerotales</taxon>
        <taxon>Chaetocerotaceae</taxon>
        <taxon>Chaetoceros</taxon>
    </lineage>
</organism>
<feature type="domain" description="Threonine/serine exporter-like N-terminal" evidence="4">
    <location>
        <begin position="195"/>
        <end position="319"/>
    </location>
</feature>
<gene>
    <name evidence="5" type="ORF">CTEN210_08193</name>
</gene>
<feature type="transmembrane region" description="Helical" evidence="3">
    <location>
        <begin position="263"/>
        <end position="285"/>
    </location>
</feature>
<dbReference type="AlphaFoldDB" id="A0AAD3CT42"/>
<feature type="transmembrane region" description="Helical" evidence="3">
    <location>
        <begin position="237"/>
        <end position="257"/>
    </location>
</feature>
<feature type="transmembrane region" description="Helical" evidence="3">
    <location>
        <begin position="576"/>
        <end position="601"/>
    </location>
</feature>
<feature type="transmembrane region" description="Helical" evidence="3">
    <location>
        <begin position="401"/>
        <end position="422"/>
    </location>
</feature>
<proteinExistence type="inferred from homology"/>
<feature type="transmembrane region" description="Helical" evidence="3">
    <location>
        <begin position="211"/>
        <end position="230"/>
    </location>
</feature>
<keyword evidence="6" id="KW-1185">Reference proteome</keyword>
<evidence type="ECO:0000256" key="2">
    <source>
        <dbReference type="SAM" id="MobiDB-lite"/>
    </source>
</evidence>
<evidence type="ECO:0000313" key="5">
    <source>
        <dbReference type="EMBL" id="GFH51717.1"/>
    </source>
</evidence>
<feature type="region of interest" description="Disordered" evidence="2">
    <location>
        <begin position="681"/>
        <end position="705"/>
    </location>
</feature>
<comment type="caution">
    <text evidence="5">The sequence shown here is derived from an EMBL/GenBank/DDBJ whole genome shotgun (WGS) entry which is preliminary data.</text>
</comment>
<keyword evidence="3" id="KW-0812">Transmembrane</keyword>
<feature type="transmembrane region" description="Helical" evidence="3">
    <location>
        <begin position="297"/>
        <end position="321"/>
    </location>
</feature>
<dbReference type="InterPro" id="IPR051361">
    <property type="entry name" value="ThrE/Ser_Exporter"/>
</dbReference>
<feature type="transmembrane region" description="Helical" evidence="3">
    <location>
        <begin position="443"/>
        <end position="464"/>
    </location>
</feature>
<dbReference type="PANTHER" id="PTHR31082:SF4">
    <property type="entry name" value="PHEROMONE-REGULATED MEMBRANE PROTEIN 10"/>
    <property type="match status" value="1"/>
</dbReference>
<dbReference type="InterPro" id="IPR010619">
    <property type="entry name" value="ThrE-like_N"/>
</dbReference>
<protein>
    <recommendedName>
        <fullName evidence="4">Threonine/serine exporter-like N-terminal domain-containing protein</fullName>
    </recommendedName>
</protein>
<dbReference type="PANTHER" id="PTHR31082">
    <property type="entry name" value="PHEROMONE-REGULATED MEMBRANE PROTEIN 10"/>
    <property type="match status" value="1"/>
</dbReference>
<keyword evidence="3" id="KW-1133">Transmembrane helix</keyword>
<dbReference type="EMBL" id="BLLK01000045">
    <property type="protein sequence ID" value="GFH51717.1"/>
    <property type="molecule type" value="Genomic_DNA"/>
</dbReference>
<name>A0AAD3CT42_9STRA</name>
<evidence type="ECO:0000256" key="1">
    <source>
        <dbReference type="ARBA" id="ARBA00034125"/>
    </source>
</evidence>
<dbReference type="Pfam" id="PF06738">
    <property type="entry name" value="ThrE"/>
    <property type="match status" value="1"/>
</dbReference>
<dbReference type="Proteomes" id="UP001054902">
    <property type="component" value="Unassembled WGS sequence"/>
</dbReference>
<evidence type="ECO:0000259" key="4">
    <source>
        <dbReference type="Pfam" id="PF06738"/>
    </source>
</evidence>
<sequence length="705" mass="79389">MPLRDKTKKLSWDGKVVDPNPSVAFQQLKKTKSIRQEVTFSERKFDVKTLAPDLHRVYKNLERDFGEEYALTFVFIFRTAVELHRAWHMTLLTSKVLQQIKDKFNMRMTWELGVIKLKFRVEDGGYELHRKVPYDYDSEYQDMYMKIAVALVDGSINVHQGLILQSETKKGEHTAKSGLFLRDFPGRLVLYPLEAATCAVIFFSGDWFDAGVAAVTGLVAGIIEYILTTIGGSAKNLVDISVGTSTGMVAGLFYRFVGQKVCLPSVFLGTLYWYFYGTAFVLGILEIVSGELETGVVRFMAVAVKTFVLSLGTTFGMQMVLKNSVEAYQDQEGNCGNIDLDEHWWRIPLYLLCSASALGQYRMPINVYWRALAVQLVGYEVQYQIFLELAKRHDKDLLDTAAANVCGAIAAVVFAAFLSAIVDRLSYYYNARVLQREKGKFSVFGEFMYSITVFYIRFSNWLGFGKKNDVTFYRMAKKLKKQSEELNDAGHSRQEITLTANEEKVLLGAVVDAEPLNIWALLMPTVYQLVPGSLIAKLWFNAIFPPPLESEIAEIEGSEYDLVLKDQVNNAVFSNLMVVATSLAIGLMFGFAAVELFSFIWSKLVCKDMSRISESMRFRIDNKKDRLNMNYEIAEDDPESDDEANIRENIVGDEEVALDTSEKDNETMNNEDSALLGATSIMSGGVEGDDNDTGNDDGNIKFPLN</sequence>
<keyword evidence="3" id="KW-0472">Membrane</keyword>
<evidence type="ECO:0000313" key="6">
    <source>
        <dbReference type="Proteomes" id="UP001054902"/>
    </source>
</evidence>